<dbReference type="AlphaFoldDB" id="A0A917R9R1"/>
<evidence type="ECO:0000313" key="3">
    <source>
        <dbReference type="Proteomes" id="UP000637788"/>
    </source>
</evidence>
<dbReference type="EMBL" id="BMPQ01000023">
    <property type="protein sequence ID" value="GGK97510.1"/>
    <property type="molecule type" value="Genomic_DNA"/>
</dbReference>
<keyword evidence="3" id="KW-1185">Reference proteome</keyword>
<protein>
    <submittedName>
        <fullName evidence="2">Uncharacterized protein</fullName>
    </submittedName>
</protein>
<reference evidence="2" key="2">
    <citation type="submission" date="2020-09" db="EMBL/GenBank/DDBJ databases">
        <authorList>
            <person name="Sun Q."/>
            <person name="Ohkuma M."/>
        </authorList>
    </citation>
    <scope>NUCLEOTIDE SEQUENCE</scope>
    <source>
        <strain evidence="2">JCM 3035</strain>
    </source>
</reference>
<reference evidence="2" key="1">
    <citation type="journal article" date="2014" name="Int. J. Syst. Evol. Microbiol.">
        <title>Complete genome sequence of Corynebacterium casei LMG S-19264T (=DSM 44701T), isolated from a smear-ripened cheese.</title>
        <authorList>
            <consortium name="US DOE Joint Genome Institute (JGI-PGF)"/>
            <person name="Walter F."/>
            <person name="Albersmeier A."/>
            <person name="Kalinowski J."/>
            <person name="Ruckert C."/>
        </authorList>
    </citation>
    <scope>NUCLEOTIDE SEQUENCE</scope>
    <source>
        <strain evidence="2">JCM 3035</strain>
    </source>
</reference>
<dbReference type="RefSeq" id="WP_189325596.1">
    <property type="nucleotide sequence ID" value="NZ_BMPQ01000023.1"/>
</dbReference>
<comment type="caution">
    <text evidence="2">The sequence shown here is derived from an EMBL/GenBank/DDBJ whole genome shotgun (WGS) entry which is preliminary data.</text>
</comment>
<evidence type="ECO:0000256" key="1">
    <source>
        <dbReference type="SAM" id="Phobius"/>
    </source>
</evidence>
<feature type="transmembrane region" description="Helical" evidence="1">
    <location>
        <begin position="12"/>
        <end position="37"/>
    </location>
</feature>
<keyword evidence="1" id="KW-1133">Transmembrane helix</keyword>
<name>A0A917R9R1_9ACTN</name>
<gene>
    <name evidence="2" type="ORF">GCM10010094_68020</name>
</gene>
<keyword evidence="1" id="KW-0472">Membrane</keyword>
<proteinExistence type="predicted"/>
<keyword evidence="1" id="KW-0812">Transmembrane</keyword>
<dbReference type="Proteomes" id="UP000637788">
    <property type="component" value="Unassembled WGS sequence"/>
</dbReference>
<organism evidence="2 3">
    <name type="scientific">Streptomyces flaveus</name>
    <dbReference type="NCBI Taxonomy" id="66370"/>
    <lineage>
        <taxon>Bacteria</taxon>
        <taxon>Bacillati</taxon>
        <taxon>Actinomycetota</taxon>
        <taxon>Actinomycetes</taxon>
        <taxon>Kitasatosporales</taxon>
        <taxon>Streptomycetaceae</taxon>
        <taxon>Streptomyces</taxon>
        <taxon>Streptomyces aurantiacus group</taxon>
    </lineage>
</organism>
<sequence>MTLETDNRDRLITAGCVVLLVIALLLAAAAILVSIAVQGFFDRPAPPDDEVLAKKAGLTGYQLHEATRDGALTDKEITHAAGDARWGRARDASTTKITVAYTASGGAATCYRFILSLPLTDRTLVNLVRLADCPTNLSEPGAS</sequence>
<evidence type="ECO:0000313" key="2">
    <source>
        <dbReference type="EMBL" id="GGK97510.1"/>
    </source>
</evidence>
<accession>A0A917R9R1</accession>